<gene>
    <name evidence="15" type="ORF">scyTo_0002659</name>
</gene>
<evidence type="ECO:0000256" key="10">
    <source>
        <dbReference type="ARBA" id="ARBA00070742"/>
    </source>
</evidence>
<feature type="transmembrane region" description="Helical" evidence="13">
    <location>
        <begin position="24"/>
        <end position="45"/>
    </location>
</feature>
<keyword evidence="9 11" id="KW-0807">Transducer</keyword>
<name>A0A401PKA9_SCYTO</name>
<evidence type="ECO:0000256" key="13">
    <source>
        <dbReference type="SAM" id="Phobius"/>
    </source>
</evidence>
<dbReference type="InterPro" id="IPR017452">
    <property type="entry name" value="GPCR_Rhodpsn_7TM"/>
</dbReference>
<dbReference type="PRINTS" id="PR00237">
    <property type="entry name" value="GPCRRHODOPSN"/>
</dbReference>
<dbReference type="EMBL" id="BFAA01000678">
    <property type="protein sequence ID" value="GCB73579.1"/>
    <property type="molecule type" value="Genomic_DNA"/>
</dbReference>
<protein>
    <recommendedName>
        <fullName evidence="10">G-protein coupled receptor 171</fullName>
    </recommendedName>
</protein>
<reference evidence="15 16" key="1">
    <citation type="journal article" date="2018" name="Nat. Ecol. Evol.">
        <title>Shark genomes provide insights into elasmobranch evolution and the origin of vertebrates.</title>
        <authorList>
            <person name="Hara Y"/>
            <person name="Yamaguchi K"/>
            <person name="Onimaru K"/>
            <person name="Kadota M"/>
            <person name="Koyanagi M"/>
            <person name="Keeley SD"/>
            <person name="Tatsumi K"/>
            <person name="Tanaka K"/>
            <person name="Motone F"/>
            <person name="Kageyama Y"/>
            <person name="Nozu R"/>
            <person name="Adachi N"/>
            <person name="Nishimura O"/>
            <person name="Nakagawa R"/>
            <person name="Tanegashima C"/>
            <person name="Kiyatake I"/>
            <person name="Matsumoto R"/>
            <person name="Murakumo K"/>
            <person name="Nishida K"/>
            <person name="Terakita A"/>
            <person name="Kuratani S"/>
            <person name="Sato K"/>
            <person name="Hyodo S Kuraku.S."/>
        </authorList>
    </citation>
    <scope>NUCLEOTIDE SEQUENCE [LARGE SCALE GENOMIC DNA]</scope>
</reference>
<feature type="transmembrane region" description="Helical" evidence="13">
    <location>
        <begin position="229"/>
        <end position="247"/>
    </location>
</feature>
<feature type="transmembrane region" description="Helical" evidence="13">
    <location>
        <begin position="98"/>
        <end position="119"/>
    </location>
</feature>
<evidence type="ECO:0000256" key="3">
    <source>
        <dbReference type="ARBA" id="ARBA00022692"/>
    </source>
</evidence>
<feature type="domain" description="G-protein coupled receptors family 1 profile" evidence="14">
    <location>
        <begin position="36"/>
        <end position="290"/>
    </location>
</feature>
<dbReference type="InterPro" id="IPR008109">
    <property type="entry name" value="P2Y13_rcpt"/>
</dbReference>
<keyword evidence="16" id="KW-1185">Reference proteome</keyword>
<accession>A0A401PKA9</accession>
<dbReference type="GO" id="GO:0005886">
    <property type="term" value="C:plasma membrane"/>
    <property type="evidence" value="ECO:0007669"/>
    <property type="project" value="UniProtKB-SubCell"/>
</dbReference>
<feature type="transmembrane region" description="Helical" evidence="13">
    <location>
        <begin position="57"/>
        <end position="78"/>
    </location>
</feature>
<keyword evidence="2" id="KW-1003">Cell membrane</keyword>
<feature type="transmembrane region" description="Helical" evidence="13">
    <location>
        <begin position="275"/>
        <end position="293"/>
    </location>
</feature>
<evidence type="ECO:0000259" key="14">
    <source>
        <dbReference type="PROSITE" id="PS50262"/>
    </source>
</evidence>
<evidence type="ECO:0000256" key="9">
    <source>
        <dbReference type="ARBA" id="ARBA00023224"/>
    </source>
</evidence>
<dbReference type="PANTHER" id="PTHR24233">
    <property type="entry name" value="P2Y PURINOCEPTOR-RELATED G-PROTEIN COUPLED RECEPTOR"/>
    <property type="match status" value="1"/>
</dbReference>
<proteinExistence type="inferred from homology"/>
<feature type="region of interest" description="Disordered" evidence="12">
    <location>
        <begin position="310"/>
        <end position="332"/>
    </location>
</feature>
<feature type="transmembrane region" description="Helical" evidence="13">
    <location>
        <begin position="179"/>
        <end position="208"/>
    </location>
</feature>
<feature type="transmembrane region" description="Helical" evidence="13">
    <location>
        <begin position="140"/>
        <end position="159"/>
    </location>
</feature>
<dbReference type="GO" id="GO:0045028">
    <property type="term" value="F:G protein-coupled purinergic nucleotide receptor activity"/>
    <property type="evidence" value="ECO:0007669"/>
    <property type="project" value="InterPro"/>
</dbReference>
<keyword evidence="5 11" id="KW-0297">G-protein coupled receptor</keyword>
<comment type="caution">
    <text evidence="15">The sequence shown here is derived from an EMBL/GenBank/DDBJ whole genome shotgun (WGS) entry which is preliminary data.</text>
</comment>
<dbReference type="FunFam" id="1.20.1070.10:FF:000206">
    <property type="entry name" value="Probable G-protein coupled receptor 171"/>
    <property type="match status" value="1"/>
</dbReference>
<comment type="similarity">
    <text evidence="11">Belongs to the G-protein coupled receptor 1 family.</text>
</comment>
<dbReference type="SUPFAM" id="SSF81321">
    <property type="entry name" value="Family A G protein-coupled receptor-like"/>
    <property type="match status" value="1"/>
</dbReference>
<comment type="subcellular location">
    <subcellularLocation>
        <location evidence="1">Cell membrane</location>
        <topology evidence="1">Multi-pass membrane protein</topology>
    </subcellularLocation>
</comment>
<dbReference type="InterPro" id="IPR048077">
    <property type="entry name" value="GPR171"/>
</dbReference>
<keyword evidence="7" id="KW-1015">Disulfide bond</keyword>
<evidence type="ECO:0000256" key="1">
    <source>
        <dbReference type="ARBA" id="ARBA00004651"/>
    </source>
</evidence>
<dbReference type="OrthoDB" id="9935079at2759"/>
<evidence type="ECO:0000256" key="5">
    <source>
        <dbReference type="ARBA" id="ARBA00023040"/>
    </source>
</evidence>
<dbReference type="PRINTS" id="PR01157">
    <property type="entry name" value="P2YPURNOCPTR"/>
</dbReference>
<keyword evidence="6 13" id="KW-0472">Membrane</keyword>
<dbReference type="AlphaFoldDB" id="A0A401PKA9"/>
<evidence type="ECO:0000256" key="11">
    <source>
        <dbReference type="RuleBase" id="RU000688"/>
    </source>
</evidence>
<evidence type="ECO:0000256" key="8">
    <source>
        <dbReference type="ARBA" id="ARBA00023170"/>
    </source>
</evidence>
<dbReference type="PROSITE" id="PS00237">
    <property type="entry name" value="G_PROTEIN_RECEP_F1_1"/>
    <property type="match status" value="1"/>
</dbReference>
<keyword evidence="4 13" id="KW-1133">Transmembrane helix</keyword>
<dbReference type="InterPro" id="IPR000276">
    <property type="entry name" value="GPCR_Rhodpsn"/>
</dbReference>
<dbReference type="Pfam" id="PF00001">
    <property type="entry name" value="7tm_1"/>
    <property type="match status" value="1"/>
</dbReference>
<evidence type="ECO:0000313" key="15">
    <source>
        <dbReference type="EMBL" id="GCB73579.1"/>
    </source>
</evidence>
<evidence type="ECO:0000256" key="12">
    <source>
        <dbReference type="SAM" id="MobiDB-lite"/>
    </source>
</evidence>
<evidence type="ECO:0000256" key="4">
    <source>
        <dbReference type="ARBA" id="ARBA00022989"/>
    </source>
</evidence>
<evidence type="ECO:0000256" key="7">
    <source>
        <dbReference type="ARBA" id="ARBA00023157"/>
    </source>
</evidence>
<dbReference type="PROSITE" id="PS50262">
    <property type="entry name" value="G_PROTEIN_RECEP_F1_2"/>
    <property type="match status" value="1"/>
</dbReference>
<evidence type="ECO:0000313" key="16">
    <source>
        <dbReference type="Proteomes" id="UP000288216"/>
    </source>
</evidence>
<dbReference type="PRINTS" id="PR01735">
    <property type="entry name" value="P2Y13PRNCPTR"/>
</dbReference>
<dbReference type="Gene3D" id="1.20.1070.10">
    <property type="entry name" value="Rhodopsin 7-helix transmembrane proteins"/>
    <property type="match status" value="1"/>
</dbReference>
<dbReference type="Proteomes" id="UP000288216">
    <property type="component" value="Unassembled WGS sequence"/>
</dbReference>
<organism evidence="15 16">
    <name type="scientific">Scyliorhinus torazame</name>
    <name type="common">Cloudy catshark</name>
    <name type="synonym">Catulus torazame</name>
    <dbReference type="NCBI Taxonomy" id="75743"/>
    <lineage>
        <taxon>Eukaryota</taxon>
        <taxon>Metazoa</taxon>
        <taxon>Chordata</taxon>
        <taxon>Craniata</taxon>
        <taxon>Vertebrata</taxon>
        <taxon>Chondrichthyes</taxon>
        <taxon>Elasmobranchii</taxon>
        <taxon>Galeomorphii</taxon>
        <taxon>Galeoidea</taxon>
        <taxon>Carcharhiniformes</taxon>
        <taxon>Scyliorhinidae</taxon>
        <taxon>Scyliorhinus</taxon>
    </lineage>
</organism>
<keyword evidence="3 11" id="KW-0812">Transmembrane</keyword>
<keyword evidence="8 11" id="KW-0675">Receptor</keyword>
<dbReference type="STRING" id="75743.A0A401PKA9"/>
<dbReference type="OMA" id="EPFTYFY"/>
<sequence>MSSEPSNSSSAPCVINNNMEAFTYFYYLIFLIGIIGSCIALWAFISQRKARKCLNIYLINLLTADFLLSLALPFKIIVDLGIAPWGLKIFHCQVTACLIYINMYSSIIFLGFVSIDRYIQLSGNSRFQRIQEPGFAKMMSVVIWGMVLLLMVPNMAIPIKSIEPKPLLKCAEIKITLGLHWHVLTNFICIAIFMNVSVMLLTSNFLVVKKLYKNKDREIQKDVQQTLRHVFILTAIYIICFVPYHIVRTPYTLSQYKPVSDCSVQRSLFYAKESTFLLTVLNLCLDPILYFYLCKSFRSKITETFGSTKGTKRKKKSEDEEGRNETNLTLCS</sequence>
<evidence type="ECO:0000256" key="2">
    <source>
        <dbReference type="ARBA" id="ARBA00022475"/>
    </source>
</evidence>
<evidence type="ECO:0000256" key="6">
    <source>
        <dbReference type="ARBA" id="ARBA00023136"/>
    </source>
</evidence>
<dbReference type="PANTHER" id="PTHR24233:SF4">
    <property type="entry name" value="G-PROTEIN COUPLED RECEPTOR 171"/>
    <property type="match status" value="1"/>
</dbReference>
<dbReference type="CDD" id="cd15167">
    <property type="entry name" value="7tmA_GPR171"/>
    <property type="match status" value="1"/>
</dbReference>